<reference evidence="1" key="2">
    <citation type="journal article" date="2022" name="New Phytol.">
        <title>Evolutionary transition to the ectomycorrhizal habit in the genomes of a hyperdiverse lineage of mushroom-forming fungi.</title>
        <authorList>
            <person name="Looney B."/>
            <person name="Miyauchi S."/>
            <person name="Morin E."/>
            <person name="Drula E."/>
            <person name="Courty P.E."/>
            <person name="Kohler A."/>
            <person name="Kuo A."/>
            <person name="LaButti K."/>
            <person name="Pangilinan J."/>
            <person name="Lipzen A."/>
            <person name="Riley R."/>
            <person name="Andreopoulos W."/>
            <person name="He G."/>
            <person name="Johnson J."/>
            <person name="Nolan M."/>
            <person name="Tritt A."/>
            <person name="Barry K.W."/>
            <person name="Grigoriev I.V."/>
            <person name="Nagy L.G."/>
            <person name="Hibbett D."/>
            <person name="Henrissat B."/>
            <person name="Matheny P.B."/>
            <person name="Labbe J."/>
            <person name="Martin F.M."/>
        </authorList>
    </citation>
    <scope>NUCLEOTIDE SEQUENCE</scope>
    <source>
        <strain evidence="1">HHB10654</strain>
    </source>
</reference>
<evidence type="ECO:0000313" key="2">
    <source>
        <dbReference type="Proteomes" id="UP000814140"/>
    </source>
</evidence>
<sequence>MVKEIVFTEDALPPLPIYCDRFMSPSAQAVVSRGTVYASGNIGITRDMNLVEGGVEAQTRAALENLSKVLKAAGSGLEHVLKVNVYLTNLPRDFQPMNGVYSQFFEQGKMPARTCIGVAALPLGADVEIECTAEVPQA</sequence>
<name>A0ACB8T6G1_9AGAM</name>
<evidence type="ECO:0000313" key="1">
    <source>
        <dbReference type="EMBL" id="KAI0064057.1"/>
    </source>
</evidence>
<accession>A0ACB8T6G1</accession>
<gene>
    <name evidence="1" type="ORF">BV25DRAFT_1882706</name>
</gene>
<keyword evidence="2" id="KW-1185">Reference proteome</keyword>
<reference evidence="1" key="1">
    <citation type="submission" date="2021-03" db="EMBL/GenBank/DDBJ databases">
        <authorList>
            <consortium name="DOE Joint Genome Institute"/>
            <person name="Ahrendt S."/>
            <person name="Looney B.P."/>
            <person name="Miyauchi S."/>
            <person name="Morin E."/>
            <person name="Drula E."/>
            <person name="Courty P.E."/>
            <person name="Chicoki N."/>
            <person name="Fauchery L."/>
            <person name="Kohler A."/>
            <person name="Kuo A."/>
            <person name="Labutti K."/>
            <person name="Pangilinan J."/>
            <person name="Lipzen A."/>
            <person name="Riley R."/>
            <person name="Andreopoulos W."/>
            <person name="He G."/>
            <person name="Johnson J."/>
            <person name="Barry K.W."/>
            <person name="Grigoriev I.V."/>
            <person name="Nagy L."/>
            <person name="Hibbett D."/>
            <person name="Henrissat B."/>
            <person name="Matheny P.B."/>
            <person name="Labbe J."/>
            <person name="Martin F."/>
        </authorList>
    </citation>
    <scope>NUCLEOTIDE SEQUENCE</scope>
    <source>
        <strain evidence="1">HHB10654</strain>
    </source>
</reference>
<dbReference type="Proteomes" id="UP000814140">
    <property type="component" value="Unassembled WGS sequence"/>
</dbReference>
<dbReference type="EMBL" id="MU277200">
    <property type="protein sequence ID" value="KAI0064057.1"/>
    <property type="molecule type" value="Genomic_DNA"/>
</dbReference>
<protein>
    <submittedName>
        <fullName evidence="1">Endoribonuclease L-PSP</fullName>
    </submittedName>
</protein>
<comment type="caution">
    <text evidence="1">The sequence shown here is derived from an EMBL/GenBank/DDBJ whole genome shotgun (WGS) entry which is preliminary data.</text>
</comment>
<organism evidence="1 2">
    <name type="scientific">Artomyces pyxidatus</name>
    <dbReference type="NCBI Taxonomy" id="48021"/>
    <lineage>
        <taxon>Eukaryota</taxon>
        <taxon>Fungi</taxon>
        <taxon>Dikarya</taxon>
        <taxon>Basidiomycota</taxon>
        <taxon>Agaricomycotina</taxon>
        <taxon>Agaricomycetes</taxon>
        <taxon>Russulales</taxon>
        <taxon>Auriscalpiaceae</taxon>
        <taxon>Artomyces</taxon>
    </lineage>
</organism>
<proteinExistence type="predicted"/>